<dbReference type="STRING" id="287986.DV20_03820"/>
<dbReference type="Gene3D" id="1.10.357.10">
    <property type="entry name" value="Tetracycline Repressor, domain 2"/>
    <property type="match status" value="1"/>
</dbReference>
<keyword evidence="1 2" id="KW-0238">DNA-binding</keyword>
<evidence type="ECO:0000313" key="5">
    <source>
        <dbReference type="Proteomes" id="UP000027345"/>
    </source>
</evidence>
<dbReference type="PROSITE" id="PS50977">
    <property type="entry name" value="HTH_TETR_2"/>
    <property type="match status" value="1"/>
</dbReference>
<evidence type="ECO:0000313" key="4">
    <source>
        <dbReference type="EMBL" id="KDN23627.1"/>
    </source>
</evidence>
<keyword evidence="5" id="KW-1185">Reference proteome</keyword>
<dbReference type="GO" id="GO:0000976">
    <property type="term" value="F:transcription cis-regulatory region binding"/>
    <property type="evidence" value="ECO:0007669"/>
    <property type="project" value="TreeGrafter"/>
</dbReference>
<comment type="caution">
    <text evidence="4">The sequence shown here is derived from an EMBL/GenBank/DDBJ whole genome shotgun (WGS) entry which is preliminary data.</text>
</comment>
<evidence type="ECO:0000256" key="2">
    <source>
        <dbReference type="PROSITE-ProRule" id="PRU00335"/>
    </source>
</evidence>
<reference evidence="4 5" key="1">
    <citation type="submission" date="2014-05" db="EMBL/GenBank/DDBJ databases">
        <title>Draft genome sequence of Amycolatopsis rifamycinica DSM 46095.</title>
        <authorList>
            <person name="Lal R."/>
            <person name="Saxena A."/>
            <person name="Kumari R."/>
            <person name="Mukherjee U."/>
            <person name="Singh P."/>
            <person name="Sangwan N."/>
            <person name="Mahato N.K."/>
        </authorList>
    </citation>
    <scope>NUCLEOTIDE SEQUENCE [LARGE SCALE GENOMIC DNA]</scope>
    <source>
        <strain evidence="4 5">DSM 46095</strain>
    </source>
</reference>
<dbReference type="SUPFAM" id="SSF48498">
    <property type="entry name" value="Tetracyclin repressor-like, C-terminal domain"/>
    <property type="match status" value="1"/>
</dbReference>
<feature type="domain" description="HTH tetR-type" evidence="3">
    <location>
        <begin position="15"/>
        <end position="75"/>
    </location>
</feature>
<dbReference type="RefSeq" id="WP_043776449.1">
    <property type="nucleotide sequence ID" value="NZ_JMQI01000006.1"/>
</dbReference>
<dbReference type="eggNOG" id="COG1309">
    <property type="taxonomic scope" value="Bacteria"/>
</dbReference>
<dbReference type="OrthoDB" id="4331447at2"/>
<sequence>MARTYGGVAPEQRRADRRERLLTAGLELFTTTGFRQTKITEVCARAGVSTRNFYEEFTGKEDVLRTLHDRINSLALEHVTAALDKVAEADAVTRIATLLDVFIDTVTVDPRLPRLNYVEAVGVSAELEEQHQVWVDRWATFIETEARRAAEHGAAPDRDYRLTAIALVGAATGLLREWQAHEPPLPVEDVGAELRALMLAAIMRPAKILAIPGNLGGPSGVERSSRAGEQGGARRT</sequence>
<evidence type="ECO:0000256" key="1">
    <source>
        <dbReference type="ARBA" id="ARBA00023125"/>
    </source>
</evidence>
<dbReference type="AlphaFoldDB" id="A0A066UCN9"/>
<accession>A0A066UCN9</accession>
<dbReference type="PRINTS" id="PR00455">
    <property type="entry name" value="HTHTETR"/>
</dbReference>
<organism evidence="4 5">
    <name type="scientific">Amycolatopsis rifamycinica</name>
    <dbReference type="NCBI Taxonomy" id="287986"/>
    <lineage>
        <taxon>Bacteria</taxon>
        <taxon>Bacillati</taxon>
        <taxon>Actinomycetota</taxon>
        <taxon>Actinomycetes</taxon>
        <taxon>Pseudonocardiales</taxon>
        <taxon>Pseudonocardiaceae</taxon>
        <taxon>Amycolatopsis</taxon>
    </lineage>
</organism>
<dbReference type="Pfam" id="PF00440">
    <property type="entry name" value="TetR_N"/>
    <property type="match status" value="1"/>
</dbReference>
<dbReference type="InterPro" id="IPR050109">
    <property type="entry name" value="HTH-type_TetR-like_transc_reg"/>
</dbReference>
<name>A0A066UCN9_9PSEU</name>
<protein>
    <submittedName>
        <fullName evidence="4">TetR family transcriptional regulator</fullName>
    </submittedName>
</protein>
<dbReference type="GO" id="GO:0003700">
    <property type="term" value="F:DNA-binding transcription factor activity"/>
    <property type="evidence" value="ECO:0007669"/>
    <property type="project" value="TreeGrafter"/>
</dbReference>
<feature type="DNA-binding region" description="H-T-H motif" evidence="2">
    <location>
        <begin position="38"/>
        <end position="57"/>
    </location>
</feature>
<dbReference type="SUPFAM" id="SSF46689">
    <property type="entry name" value="Homeodomain-like"/>
    <property type="match status" value="1"/>
</dbReference>
<dbReference type="Gene3D" id="1.10.10.60">
    <property type="entry name" value="Homeodomain-like"/>
    <property type="match status" value="1"/>
</dbReference>
<dbReference type="InterPro" id="IPR009057">
    <property type="entry name" value="Homeodomain-like_sf"/>
</dbReference>
<evidence type="ECO:0000259" key="3">
    <source>
        <dbReference type="PROSITE" id="PS50977"/>
    </source>
</evidence>
<gene>
    <name evidence="4" type="ORF">DV20_03820</name>
</gene>
<dbReference type="EMBL" id="JMQI01000006">
    <property type="protein sequence ID" value="KDN23627.1"/>
    <property type="molecule type" value="Genomic_DNA"/>
</dbReference>
<dbReference type="Proteomes" id="UP000027345">
    <property type="component" value="Unassembled WGS sequence"/>
</dbReference>
<proteinExistence type="predicted"/>
<dbReference type="InterPro" id="IPR001647">
    <property type="entry name" value="HTH_TetR"/>
</dbReference>
<dbReference type="InterPro" id="IPR036271">
    <property type="entry name" value="Tet_transcr_reg_TetR-rel_C_sf"/>
</dbReference>
<dbReference type="PANTHER" id="PTHR30055:SF226">
    <property type="entry name" value="HTH-TYPE TRANSCRIPTIONAL REGULATOR PKSA"/>
    <property type="match status" value="1"/>
</dbReference>
<dbReference type="PANTHER" id="PTHR30055">
    <property type="entry name" value="HTH-TYPE TRANSCRIPTIONAL REGULATOR RUTR"/>
    <property type="match status" value="1"/>
</dbReference>